<evidence type="ECO:0000313" key="2">
    <source>
        <dbReference type="Proteomes" id="UP000377798"/>
    </source>
</evidence>
<dbReference type="InterPro" id="IPR036237">
    <property type="entry name" value="Xyl_isomerase-like_sf"/>
</dbReference>
<accession>A0A8H2M918</accession>
<dbReference type="Gene3D" id="3.20.20.150">
    <property type="entry name" value="Divalent-metal-dependent TIM barrel enzymes"/>
    <property type="match status" value="1"/>
</dbReference>
<keyword evidence="1" id="KW-0413">Isomerase</keyword>
<reference evidence="1 2" key="1">
    <citation type="submission" date="2019-02" db="EMBL/GenBank/DDBJ databases">
        <authorList>
            <consortium name="Pathogen Informatics"/>
        </authorList>
    </citation>
    <scope>NUCLEOTIDE SEQUENCE [LARGE SCALE GENOMIC DNA]</scope>
    <source>
        <strain evidence="1 2">3012STDY7089603</strain>
    </source>
</reference>
<dbReference type="GO" id="GO:0016853">
    <property type="term" value="F:isomerase activity"/>
    <property type="evidence" value="ECO:0007669"/>
    <property type="project" value="UniProtKB-KW"/>
</dbReference>
<dbReference type="RefSeq" id="WP_034438035.1">
    <property type="nucleotide sequence ID" value="NZ_CAACYI010000001.1"/>
</dbReference>
<keyword evidence="2" id="KW-1185">Reference proteome</keyword>
<dbReference type="AlphaFoldDB" id="A0A8H2M918"/>
<dbReference type="EMBL" id="CAACYI010000001">
    <property type="protein sequence ID" value="VFB17362.1"/>
    <property type="molecule type" value="Genomic_DNA"/>
</dbReference>
<organism evidence="1 2">
    <name type="scientific">Urinicoccus massiliensis</name>
    <dbReference type="NCBI Taxonomy" id="1723382"/>
    <lineage>
        <taxon>Bacteria</taxon>
        <taxon>Bacillati</taxon>
        <taxon>Bacillota</taxon>
        <taxon>Tissierellia</taxon>
        <taxon>Tissierellales</taxon>
        <taxon>Peptoniphilaceae</taxon>
        <taxon>Urinicoccus</taxon>
    </lineage>
</organism>
<protein>
    <submittedName>
        <fullName evidence="1">Xylose isomerase-like TIM barrel</fullName>
    </submittedName>
</protein>
<proteinExistence type="predicted"/>
<dbReference type="Proteomes" id="UP000377798">
    <property type="component" value="Unassembled WGS sequence"/>
</dbReference>
<sequence>MIYISTNMFQPLNLEKIYEIVDSVDFDLGIEIFSMFHIPGYQELLDKNRQRLKNYPLTFHEPYYQADHSYLDGDVFLTTRHYYEKLLSFQDLNPKYIVYHYNNRKIQDRDLMLEAARKNLDDLGQESSIPLLIENVGVKPWENVLLEEEEFIEECLERKENVLIDIGHANANAWDIDHLLSKLKNKIRSYHLHSNDSYHDLHQSIFHPDMAPDIQSIIQLIKKHTPQADLVLEYGKDYDQQVQQVIQDAKKLHQLWIE</sequence>
<evidence type="ECO:0000313" key="1">
    <source>
        <dbReference type="EMBL" id="VFB17362.1"/>
    </source>
</evidence>
<comment type="caution">
    <text evidence="1">The sequence shown here is derived from an EMBL/GenBank/DDBJ whole genome shotgun (WGS) entry which is preliminary data.</text>
</comment>
<gene>
    <name evidence="1" type="ORF">NCTC13150_01951</name>
</gene>
<dbReference type="SUPFAM" id="SSF51658">
    <property type="entry name" value="Xylose isomerase-like"/>
    <property type="match status" value="1"/>
</dbReference>
<name>A0A8H2M918_9FIRM</name>